<dbReference type="InterPro" id="IPR009351">
    <property type="entry name" value="AlkZ-like"/>
</dbReference>
<dbReference type="PANTHER" id="PTHR38479">
    <property type="entry name" value="LMO0824 PROTEIN"/>
    <property type="match status" value="1"/>
</dbReference>
<feature type="region of interest" description="Disordered" evidence="1">
    <location>
        <begin position="1"/>
        <end position="21"/>
    </location>
</feature>
<comment type="caution">
    <text evidence="2">The sequence shown here is derived from an EMBL/GenBank/DDBJ whole genome shotgun (WGS) entry which is preliminary data.</text>
</comment>
<dbReference type="PANTHER" id="PTHR38479:SF2">
    <property type="entry name" value="WINGED HELIX DNA-BINDING DOMAIN-CONTAINING PROTEIN"/>
    <property type="match status" value="1"/>
</dbReference>
<evidence type="ECO:0000256" key="1">
    <source>
        <dbReference type="SAM" id="MobiDB-lite"/>
    </source>
</evidence>
<dbReference type="EMBL" id="QGDD01000008">
    <property type="protein sequence ID" value="PWN01685.1"/>
    <property type="molecule type" value="Genomic_DNA"/>
</dbReference>
<evidence type="ECO:0000313" key="3">
    <source>
        <dbReference type="Proteomes" id="UP000245507"/>
    </source>
</evidence>
<dbReference type="AlphaFoldDB" id="A0A316TEQ8"/>
<accession>A0A316TEQ8</accession>
<name>A0A316TEQ8_9ACTN</name>
<evidence type="ECO:0000313" key="2">
    <source>
        <dbReference type="EMBL" id="PWN01685.1"/>
    </source>
</evidence>
<evidence type="ECO:0008006" key="4">
    <source>
        <dbReference type="Google" id="ProtNLM"/>
    </source>
</evidence>
<dbReference type="Proteomes" id="UP000245507">
    <property type="component" value="Unassembled WGS sequence"/>
</dbReference>
<protein>
    <recommendedName>
        <fullName evidence="4">Winged helix DNA-binding domain-containing protein</fullName>
    </recommendedName>
</protein>
<reference evidence="2 3" key="1">
    <citation type="submission" date="2018-05" db="EMBL/GenBank/DDBJ databases">
        <title>Nocardioides silvaticus genome.</title>
        <authorList>
            <person name="Li C."/>
            <person name="Wang G."/>
        </authorList>
    </citation>
    <scope>NUCLEOTIDE SEQUENCE [LARGE SCALE GENOMIC DNA]</scope>
    <source>
        <strain evidence="2 3">CCTCC AB 2018079</strain>
    </source>
</reference>
<dbReference type="Pfam" id="PF06224">
    <property type="entry name" value="AlkZ-like"/>
    <property type="match status" value="1"/>
</dbReference>
<organism evidence="2 3">
    <name type="scientific">Nocardioides silvaticus</name>
    <dbReference type="NCBI Taxonomy" id="2201891"/>
    <lineage>
        <taxon>Bacteria</taxon>
        <taxon>Bacillati</taxon>
        <taxon>Actinomycetota</taxon>
        <taxon>Actinomycetes</taxon>
        <taxon>Propionibacteriales</taxon>
        <taxon>Nocardioidaceae</taxon>
        <taxon>Nocardioides</taxon>
    </lineage>
</organism>
<gene>
    <name evidence="2" type="ORF">DJ010_16730</name>
</gene>
<keyword evidence="3" id="KW-1185">Reference proteome</keyword>
<sequence>MNSGSRPSIPSGTRCSDGSRSSAMVRTLVPHYCPGMRLTRQRLNRTLLLRQHLLERVAMTPVQMTEHLIGLQAQENLPPYLSLAARLTEFDPHEVSRLLEERALVRLLTMRGTIHLLTPEDAAVLRPWVAARIEQEIRVSQSIGDAREIDRAEAVAALREVLADGPLPQKEIGLRLAERYPYSATQLGQLARSIAPLAQLPPRGCWKKSGGVVYDYVDRWTGLPMGEPDVPDLVRRYLRAFGPATAADVTAWSAVTRLVPVLKGMDDLVQHEDEDGKVLYDVEGAPVAEEDAPAPVRLLGTYDNLWLSHAARDRVTDPEARKSWMGTNGGIGNTLFADGRLAGIWRPVDGKVEIDRLHRDLTKREQAELDEEVARVEALLAR</sequence>
<proteinExistence type="predicted"/>